<dbReference type="Pfam" id="PF00550">
    <property type="entry name" value="PP-binding"/>
    <property type="match status" value="6"/>
</dbReference>
<dbReference type="PROSITE" id="PS00455">
    <property type="entry name" value="AMP_BINDING"/>
    <property type="match status" value="6"/>
</dbReference>
<feature type="region of interest" description="Disordered" evidence="6">
    <location>
        <begin position="6797"/>
        <end position="7051"/>
    </location>
</feature>
<evidence type="ECO:0000256" key="1">
    <source>
        <dbReference type="ARBA" id="ARBA00001957"/>
    </source>
</evidence>
<feature type="region of interest" description="Disordered" evidence="6">
    <location>
        <begin position="831"/>
        <end position="852"/>
    </location>
</feature>
<dbReference type="NCBIfam" id="TIGR01733">
    <property type="entry name" value="AA-adenyl-dom"/>
    <property type="match status" value="6"/>
</dbReference>
<evidence type="ECO:0000256" key="6">
    <source>
        <dbReference type="SAM" id="MobiDB-lite"/>
    </source>
</evidence>
<feature type="domain" description="Carrier" evidence="7">
    <location>
        <begin position="1627"/>
        <end position="1702"/>
    </location>
</feature>
<sequence length="7479" mass="789897">MDSHRRSNRDSRRRKTRSPLFAQLLTGAVEAAAESVAIRYNPTGEPGDQVELSYRELDEASSRLARELITRGVGPGAVVAIAITRSAESVLAVWAIAKAGAAYVPIDPTYPRERIEHMVADSGAEFGLTLSRHRPMLGTAAYWIELDDPTLAKRVDERPGHPVSYEDRVRPLHAEHPAYLLYTSGSTGRPKGVVVTHAGLGALVAHERDHYDVRPGSRVLHICSPNFDVSVLELLLAFATGSTLVIAPPGVFGGFELADLIRRERVTHMLITPGALESVDPGGIDSLRSVMVIGDRFGPELVRRWAVPPRNFFNAYGPTEASIAATGTPALRAGEPITIGTAYPGVHAFLLDARLRPVPAGVAGELYLAGPALARGYLNRTALTASRFVACPFGSELDEPGTRMYRTGDLARRTDSENSPLEFLGRTDFQVKVRGFRVELGEIDAALTAHEDVDYAATLGRVLPSGVTALVSYVLPRPGAVLDTEKLVLFAGRALPAYMIPAAVVVLDHIPLNPVGKLDRAALPEPVFAARDFRAPETAAERAVAEAFAAVLGTEGEVGADDDFFELGGNSLLAARAAARIGTALAAKVPVQLLFEATTVAALAERVAAYAGTGGRPPLTAQPRPERIPLSYAQQRMWFLNRYDPESAVNNIPTAVRLTGALDVAALELAITDLVGRHEVLRTVYPELDGVGYQDIRPVDDPVLPRLERGSAAEDEVQELVMAAAARGFDVTAAPPIRVLLLDLGPDDAVLVCVVHHIAADGFSLAPLTRDLMTAYLSRTGGAEPDWEPPTVQYADYALWQRHTLGSEDDPTSTMANQLGYWRARLAELPPQPELPADRPRPAQASHRGDTLPFRVDAGTHAGLRRLAAEHDATLFMVVHAALAVVLSRLSGTDDVVIGTPVAGRGDAALDDVVGMFVNTLVLRAAVRPDVPFTELLSAVRGGDIAAFGHADVPFERLVELLDPVRSPARHPLFQVMLTFQNIARTELELPGLSVRPIELHSTGHARFDLQLTLVEHPGSGLAASIDFATDLFDPPTVRDFADRFVRVLAAVAADATVPVGDLDLLAPGEQELVLNAWNTAGAPVPELTLVDLVAARAQARPYSVAVRGPGELGTELDYGTLWARAERAARALIELGAAPETVVAVAAGRTEELPIALLAVLMSGAAYLPLDTGYPAQRLNFLLADAAPVAVLATGAERELLPPTGIPVVTLAELGTGAEPDEFVTQVLAPQRRLAAARRGELRPDNLAYIIYTSGSTGTPKGVRVTHRNVLELFANTQLIFDFDADDAWTLFHSFAFDFSVWELWCAFATGGTVVLVDQLTARSPEAFRALLVRERVTVLNQTPSAFRQLAEADRVAVAGGADPLALRYVVFGGEALDLRGLRGWYERYPRDAPWLVNMYGITETTVHVTFQVLDERMAAEAVGVIGRALPGVRAYVLDDRLHPAPVGVIGEMHVSGGQLARGYAGQPGLTAARFVADPFGPPGARMYRSGDLGRWAGFGAGMALEYLGRADQQVQVRGFRIEPGEVEAALLGLDGVAEAAVLVRAAEHSGERLVGYVVPGQVWDAFTDSGPDPAVLRAELAAVLPAHMVPDVITVLPALPLTRNGKLDRTALPSPEVIGAAQAQGPAGPIEQGVADVFAGLLGATEVGRDDDFFALGGNSLLATRAVARVNEALDAAVAVRDLFDAPTVAELADRVVASRAAADGRAERPPLVPVRRPERVPPAPAQHRMWVLNRLDPESLVYNIPLAIRLTGELDAPALRAAVADVLERHEPLRTRYPLGPDGMPYQEVRTVEETMPDGLPVRRAADPGRLVAELMGNPFDVAEHVPVRAVLVQTGPTEHLLVLVLHHICVDGASVAVLARDLVTAYAARRTGVPPAYAPLAVRYADYAIRQQEVLGSADDPGSLAASQLAYWKEQLAGLPAVLELPWDRQRPATPTMRGLPARVVIPAQVHEALIRLTRGRNATVFMAVHAALAVLLARFADSSDLAIGTPYAGRGDRALDDLVGMFVNSLTLRTEFAPEESFTDLLDRVRETDLNAFAHAEVPFEQVVEHVVAGHVGPHHPLFQVMLAFQNVEPPALELPGLRVSALDPGAVTAKFDLQVVVEPRPRVDGHAGELVALFTVAADVFDEVAAQSFARRFARVLAAVADDPEIAVGAIDLLDPAERERAHARTQLAAAPVAAATLPELMTAAVWSAPVGAAVRYAEADGAVEITYAELDERSNRVARALIARGVGPEDIVAVAMPRSPESLLAIWAIAKSGAAYLPIDPDHPADRVAHMIGDSGVLLGLTVAGVRDRLPGAAEWLLLDSENTAYAAYPAGAVEQTDRRRPLEPRHPAYVIYTSGSTGQPKGVVVTHAGFARLGAHQREKYGVTPDSRVLHFASPSFDASFLELLITLAGSATAVVVPPTVYGGADLAALLRRERVTHAVFTPTALASMEPDGLDDLRVVLTGGEVLKADLVRRWVLPIGESGFREFYNAYGPTEATVATTVTEQLSGRLVPTVGTAIPGNGVYVLDRRLRPVPDRVVGELYLTGAQLARGYLARPGLTADRFVADPFAADGSRLYRTGDLVRWTRSGDLEFVGRTDTQVKIRGRRIELGEIDAVLAGHADVDFVATLGIDRPDGGTILAAYVRPKPGRTPEPRELFTLAERSLPAYMVPSAITLLDEVPLAPTGKLDRAALPAPVLRGAAYRAPATRLEALVAGVFVELLGAERAGADDDFFALGGNSLSATRLAARLGARLDTTVPARLVFEASTVAALAARLAEMQGSGARPALTPVPRPERLPLSPAQQRMWFLNQFDTSSPTDTIPVALRLTGAVDVAAIRAAVADVLARHEALRTVYPAVDGAAHQVVLPVAGVLPDLDPRPADPATLPAKLADFANVGIDVTEQPPVRAALYELGPEEFVFALVLHHIAADGASVAPLVRDLSTAYLARAAGREPALAPLPVQYADYTLWQRELLGAEDDPESMAAAQLGYWQHTLRGIPARLDLPADRPRPAVASGRGARHGFTIPAETYRAVEELARRHSASAFMVTHAAFAVLLARLSGTRDITIGTPVAGRGEAALDDLVGMFVNTLVLRTPIDPAEPFTELLARVRETDLAAFANAELPFERLVEVIDPERSAAHHPLFTVALFFQNLDPVALELPGLTVNGLDVDGVRARFDLQLTVTPPRDGAAAAEFAYATDLFEPETVAGFADRLLRLLDALVTDPATAVGDAALLTAAERATAVWSGPEFEVPIEELLDGYRRVVRTLPAQVAVEYEGRVLTYAEFDAAVNRLARLLIARGAGPETVVALSIRRSPELVIAIYAVLTAGAAFLPLDPEHPAERIGTVLGIAAPVCLLTTAADRVPAPAGLPVLELDSLDAAGFAAEPLAADERRAPLHPEHPAYVLFTSGSTGQPKGVAVPHRAIHQQISWMLARYPLEPGDRYLQKTATTFDVSLWGWLLPLRAGAGLVLATPDGHRDPRYLLDTIAARGITATDFVPSVLTALVAAAGRASADLASLRELFVIGEALPPETVAAFAAATRARLHNLYGPTEAAVSITGWTARPGVPVAIGEPQGGSRVYLLDERLHPVPDGVVGELYLAGGQLARGYLGRPDLTADRFVADPFGPAGSRMYRSGDLVRRTASGELEYRGRADFQVKFRGQRVELGEIEAALLAAPGVAQAVVVPVPVAEGEHLVGYLVPAGGARLDRSELRTRLLARLPGYLVPAALVELDALPLNSSGKLDRRALPAPEFTARAFTAPSGPVEELVAAAYAEVLETTGVGRDDDFFALGGNSLGAMRVAARIGAALERRVPVALVFELPVVSALAARLTGAPVDDAPALVAAVRPATVPLSPAQRRMWFLNQFDTAATAYNIPVAVRLRGALDTAALHAALGDVIDRHETLRTSYPDSGVGPEQRILPPGNGIELTIEPVAAADVTQRVAELAATPFDVAAEVPVRVALLAVTDPEHGGPEHVLVVVLHHIAADGWSIRPLTGDLVAAYRARIDGAAPEWAPLPVQYADYALWQRATVGDPDDPDSLGAAQLRYWRDALEGLPAESSLPGDRPRPAQPSLRGGTVAFTVDPSVHRALDELARGTGASLFMTVHTVLAVLLARLGGGDDIAVGTAVAGRGVAELDDVVGMFVNTLVLRSRIDPAEPFAELLARQRETDLAAFAHADVPFEEVVAALEPERALNRSPLFQVALAYQNLPATGFALPGLELTVLDPQLRVERFDLSVAIGAAGPERDAALVGSVGYALDRYAESTVRAFAGRFVRLLAAVAAAPRTPVGDLPLVTEAELGGSSRLGGRPAPDLLTLSDLLTGAAAQAPATVALRAGERVWTYAELQSRSARLARALIDSGIGPGDVVAVGMPRTPESVLAIWAVAQTGAAFVPVDPDYPPERVAFMVTDSGAVLGLTLAAVRDRLPADLPWLALDGRGSDNWINEFGATPVTDRDRLAPLSPSDIAYVVYTSGSTGAPKGVAVHHLGLAGLVVAQRVALRASGESRVLHVASPSFDASIFELLLAAGAAATLVIAPRSASSGDELGLLLRTEAVSHAVLTPSVLATLDPAALPDLVSLLAAGEASPPELAARWAITLPDGRVRELHNGYGPTEATVMTNSARLQPGAPVTLGETVAGITEWVLDGRLHPVPTGAVGELHIAGAALAESYRNRPGLTAARFVACPWLPGQRMYRTGDLVRRTAAGDLEFLGRNDLQVKIRGLRIEPGELEAVLTAHETVGFAVVQPRQLPGGAVGLVGYVLPADGREIGVEQLHAFVTHRLPAHLVPAALVVLESIPLTPGGKLDRAALPAPVPAGGTARPPVDATQARLAEIFGRVLGLEHIGVDDSFFALGGDSISAIQVVGGARAAGLVITAREVFEQRTVAGLARIARTATHQGTAPAELSGGGIGSMPLLPVLADFLDRGGIVDRFGQFMVLALPPGIDRVDLVATLAAVVERHDALRARLRPALGGWEFETRATNSTELVDAAITRLDVPAAAGEAELNRFATVAADTALAELAPAAGRMFAGVWLHRPDDRDALVLAVHHYVIDGVSWRVLLPDLVTAWAQISAGIEVELPPVGTSLRRWAHGLAAAAPGRADELPLWRSILATPDPLLGVRALDPRRDTHAGTGRFEVPVPGPVAAAVLTRLPALYHTGPDTALLTALAMAVRAWRARRGVEAATTVVRLEGHGREEQAVPGADLARTVGWFTTVHPVALDLGAVALGPDYEGGAGAAEAVRAVKENLRAVPDRGIGFGMLRRLDPAGGLAEPAHPGQISFNYLGRAGGIADALTMDWLPTGEFGRIELDPAPELPASGVIEIDAVADDLDGIRLTATFRYVAGILDEADVRDLAEDWLAALESLAGHLDHPAAGGLTPSDVALVAVSQPELDGWRLAGDGLVDVLPVTPLQAGLLVHSAEPGPDYYVMQFALELPADVDLDRLYAAGTALLDRHAVLRTVFAHTADGTPVQLVYERVALPWQHFEPVPDADLPALRAAERAEPMDPGTAPLLRMTLYRTESGRAHLTLTLHHLLLDGWSMPLLVRDLLVLYAGGPELPAPRPYRDHVQWLAERDRGAATAAWAAALDGVEPTLLAPALAAFAGPVRPEQRDEVGTAVVEVDVTRTAVLGALATGTGVTVATVVQAAWALVVGGAVGSDDVVFGAVVSGRPAELAGAEEMVGLFATTVPVRVRTGGPGTVRDLLTRLQSEQAALLDHHHLGLADIQRAPAHRNGSADPLFDTLVAVESYPVDTEALRAAAEHATGAPGLGALDSVTYTHYPITLLVEVGAQLGIRVLFRRDTVEDSVAAVLTQRLRVVLDRISLGPDRRLAALDLLPGPERAVLDALNDGALAPPPGEDTLVSLFREQVARTPDAPAVTYGDETLTYAEFAARVAGFAGALADLGAGPERLVAVALPRSLDLVTAIYAVLETGAAYVPLDPADPAERIDAVLARLRPEFVLATADFRTGTDLTVVDFAEVRPGVARAYANRPDTLVSVVHTSGSTGRPKGVLITHRQLVNQLRWAQAAHPHDSTDVVLLKTPVTFDIHAWELFWPLQTGARLVIAEPDAHREPALLRALIERAGVTTVHFVPSLLDAYLGLLAETPGEPAALPRRVFAAGEALGRSTVHRCTALLTGELHNWYGPAEATVVTAYRADTDSGTGPVPIGTPVAGTDIHVLDGLLRRVPIGAPGELYLAGVQLARGYAGEPGRTAERFVADPFRPGERLYRTGDVVRLGRRGLEYLGRNDFQVKLRGQRVEPGEVEAVLRAHPAVAVAAVTVSDGRLVAYPVPVAGQVVDPAELLAFARTRLPGYLVPAAVVPLTELPLTGTGKLDRRALPAPGFAPRTGRAPETRTEQLVAAAFAAALPGTPAVGADDDFFALGGTSLDAVRVVARLVAETEVPVRVPWLFDGATVADLAARIDGARGVPAVPAAHLAGGVVPESHEDAAGAGPQQSGVHAAGAGPQQSGVHAAGDAQHPFGAPSAEPDSAAGLPAGEIAGPGTGLGDDSRSPAPADDMPPAVHQPLPAGKHAAEPAAPADPALAAVLPLRTGDAKQPPLFCIHPMAGLAWCYQPLAARLTSGFPVYGIQSPVLSEPLTGPDAWDGPESLAELAERYVAEIRAVRPNGPYHLLGWSLGGVLAHEIAVRLRAAGQQVGLLALLDADFAFDLTTWRETTVRMLAEIGMRDVDPDRLAELSEEHLAALHRSIPTEMVEVDRVRLRAAYTTAVRSVLLLPRHRPGVFDGTVHYFRAAADDRRDHDVIASWRPHAARILDHEVPVRHEEMTDSTALDTVTPLLDAILTADAPTEIRPLTEHPAPAAPAADPPSPDSAWAAPESGTATSAVDPASAAEPAWAAPAGGTATPVTEPPRTAEPSWATDTPAPPAADPTGDFPWATPANGTAVSAPAPESPAASAPPAAEPARATPANGTSVPSAAPTPAAAPAEYPWSTPANGTSVPSPDTSPVGTGTEYPWSTPANGAPAGGGPDPNTPWATPSNPVHVPNPTEPGQTDSPWSAPAHGTPDLPTYDEDKAPRHRARQETPNPFGPALTEPDPRPAEPRTQVPTISTSALTTAVLPSRLPITTPTAVHLGLAPQVRAAAVDVPAGTDPTAVRTAIDAVMERHPLLWSRWRQEPGAPGPVFELPPPAERVDDPFVHLPLSGGLPPLHRMVTEVSAELDPAAGRNIRFVFAARPDGSATLLLVASALVVDDTTWRILADDLSTAWSGSRHANPSGADDGVTELLTALRRRLAGPERAELDWWRGTLAGRPAEPPIPAGGRRRISLTITADGTAAVAAAAAAHGAEVLDVLLAATALAVRTAADQAVTRAIGPVVRLQADGRSAGRTDGVAGAFDVGYPLPLPPATVDVAEALVGGPAAGALLEQVAAARAAVPSGGAGYSVLRHVTARRELAAAAQGRYALRYRDVRPARVLIEPPVADVLLDLLIDVGPDGLLVRFDYVETAFNQDEIRVFAEHWVRALGGLAEHGSQQPAAR</sequence>
<comment type="caution">
    <text evidence="8">The sequence shown here is derived from an EMBL/GenBank/DDBJ whole genome shotgun (WGS) entry which is preliminary data.</text>
</comment>
<dbReference type="InterPro" id="IPR010060">
    <property type="entry name" value="NRPS_synth"/>
</dbReference>
<dbReference type="Pfam" id="PF13193">
    <property type="entry name" value="AMP-binding_C"/>
    <property type="match status" value="5"/>
</dbReference>
<dbReference type="PROSITE" id="PS50075">
    <property type="entry name" value="CARRIER"/>
    <property type="match status" value="6"/>
</dbReference>
<dbReference type="Proteomes" id="UP001595696">
    <property type="component" value="Unassembled WGS sequence"/>
</dbReference>
<feature type="region of interest" description="Disordered" evidence="6">
    <location>
        <begin position="6429"/>
        <end position="6523"/>
    </location>
</feature>
<evidence type="ECO:0000313" key="9">
    <source>
        <dbReference type="Proteomes" id="UP001595696"/>
    </source>
</evidence>
<keyword evidence="9" id="KW-1185">Reference proteome</keyword>
<dbReference type="PANTHER" id="PTHR45527">
    <property type="entry name" value="NONRIBOSOMAL PEPTIDE SYNTHETASE"/>
    <property type="match status" value="1"/>
</dbReference>
<dbReference type="SMART" id="SM00823">
    <property type="entry name" value="PKS_PP"/>
    <property type="match status" value="6"/>
</dbReference>
<dbReference type="Gene3D" id="3.30.559.30">
    <property type="entry name" value="Nonribosomal peptide synthetase, condensation domain"/>
    <property type="match status" value="7"/>
</dbReference>
<keyword evidence="3" id="KW-0597">Phosphoprotein</keyword>
<dbReference type="Pfam" id="PF00975">
    <property type="entry name" value="Thioesterase"/>
    <property type="match status" value="1"/>
</dbReference>
<accession>A0ABV8DX11</accession>
<comment type="cofactor">
    <cofactor evidence="1">
        <name>pantetheine 4'-phosphate</name>
        <dbReference type="ChEBI" id="CHEBI:47942"/>
    </cofactor>
</comment>
<dbReference type="CDD" id="cd05930">
    <property type="entry name" value="A_NRPS"/>
    <property type="match status" value="3"/>
</dbReference>
<dbReference type="SUPFAM" id="SSF52777">
    <property type="entry name" value="CoA-dependent acyltransferases"/>
    <property type="match status" value="14"/>
</dbReference>
<feature type="region of interest" description="Disordered" evidence="6">
    <location>
        <begin position="4045"/>
        <end position="4066"/>
    </location>
</feature>
<dbReference type="InterPro" id="IPR000873">
    <property type="entry name" value="AMP-dep_synth/lig_dom"/>
</dbReference>
<dbReference type="CDD" id="cd19540">
    <property type="entry name" value="LCL_NRPS-like"/>
    <property type="match status" value="4"/>
</dbReference>
<reference evidence="9" key="1">
    <citation type="journal article" date="2019" name="Int. J. Syst. Evol. Microbiol.">
        <title>The Global Catalogue of Microorganisms (GCM) 10K type strain sequencing project: providing services to taxonomists for standard genome sequencing and annotation.</title>
        <authorList>
            <consortium name="The Broad Institute Genomics Platform"/>
            <consortium name="The Broad Institute Genome Sequencing Center for Infectious Disease"/>
            <person name="Wu L."/>
            <person name="Ma J."/>
        </authorList>
    </citation>
    <scope>NUCLEOTIDE SEQUENCE [LARGE SCALE GENOMIC DNA]</scope>
    <source>
        <strain evidence="9">CGMCC 4.7330</strain>
    </source>
</reference>
<evidence type="ECO:0000313" key="8">
    <source>
        <dbReference type="EMBL" id="MFC3964493.1"/>
    </source>
</evidence>
<dbReference type="Gene3D" id="3.30.300.30">
    <property type="match status" value="6"/>
</dbReference>
<proteinExistence type="predicted"/>
<dbReference type="NCBIfam" id="NF004282">
    <property type="entry name" value="PRK05691.1"/>
    <property type="match status" value="6"/>
</dbReference>
<feature type="domain" description="Carrier" evidence="7">
    <location>
        <begin position="3749"/>
        <end position="3824"/>
    </location>
</feature>
<dbReference type="Gene3D" id="1.10.1200.10">
    <property type="entry name" value="ACP-like"/>
    <property type="match status" value="5"/>
</dbReference>
<dbReference type="InterPro" id="IPR042099">
    <property type="entry name" value="ANL_N_sf"/>
</dbReference>
<dbReference type="InterPro" id="IPR045851">
    <property type="entry name" value="AMP-bd_C_sf"/>
</dbReference>
<dbReference type="Gene3D" id="3.30.559.10">
    <property type="entry name" value="Chloramphenicol acetyltransferase-like domain"/>
    <property type="match status" value="7"/>
</dbReference>
<feature type="compositionally biased region" description="Low complexity" evidence="6">
    <location>
        <begin position="6512"/>
        <end position="6523"/>
    </location>
</feature>
<keyword evidence="5" id="KW-0045">Antibiotic biosynthesis</keyword>
<dbReference type="InterPro" id="IPR025110">
    <property type="entry name" value="AMP-bd_C"/>
</dbReference>
<dbReference type="InterPro" id="IPR036736">
    <property type="entry name" value="ACP-like_sf"/>
</dbReference>
<feature type="compositionally biased region" description="Polar residues" evidence="6">
    <location>
        <begin position="6936"/>
        <end position="6952"/>
    </location>
</feature>
<evidence type="ECO:0000256" key="5">
    <source>
        <dbReference type="ARBA" id="ARBA00023194"/>
    </source>
</evidence>
<dbReference type="InterPro" id="IPR001031">
    <property type="entry name" value="Thioesterase"/>
</dbReference>
<dbReference type="InterPro" id="IPR023213">
    <property type="entry name" value="CAT-like_dom_sf"/>
</dbReference>
<dbReference type="SUPFAM" id="SSF53474">
    <property type="entry name" value="alpha/beta-Hydrolases"/>
    <property type="match status" value="1"/>
</dbReference>
<dbReference type="InterPro" id="IPR001242">
    <property type="entry name" value="Condensation_dom"/>
</dbReference>
<dbReference type="InterPro" id="IPR009081">
    <property type="entry name" value="PP-bd_ACP"/>
</dbReference>
<organism evidence="8 9">
    <name type="scientific">Nocardia jiangsuensis</name>
    <dbReference type="NCBI Taxonomy" id="1691563"/>
    <lineage>
        <taxon>Bacteria</taxon>
        <taxon>Bacillati</taxon>
        <taxon>Actinomycetota</taxon>
        <taxon>Actinomycetes</taxon>
        <taxon>Mycobacteriales</taxon>
        <taxon>Nocardiaceae</taxon>
        <taxon>Nocardia</taxon>
    </lineage>
</organism>
<dbReference type="InterPro" id="IPR020845">
    <property type="entry name" value="AMP-binding_CS"/>
</dbReference>
<dbReference type="InterPro" id="IPR006162">
    <property type="entry name" value="Ppantetheine_attach_site"/>
</dbReference>
<feature type="compositionally biased region" description="Low complexity" evidence="6">
    <location>
        <begin position="6888"/>
        <end position="6930"/>
    </location>
</feature>
<name>A0ABV8DX11_9NOCA</name>
<dbReference type="Gene3D" id="3.40.50.12780">
    <property type="entry name" value="N-terminal domain of ligase-like"/>
    <property type="match status" value="2"/>
</dbReference>
<dbReference type="EMBL" id="JBHSAX010000017">
    <property type="protein sequence ID" value="MFC3964493.1"/>
    <property type="molecule type" value="Genomic_DNA"/>
</dbReference>
<feature type="compositionally biased region" description="Low complexity" evidence="6">
    <location>
        <begin position="6828"/>
        <end position="6855"/>
    </location>
</feature>
<dbReference type="NCBIfam" id="NF003417">
    <property type="entry name" value="PRK04813.1"/>
    <property type="match status" value="6"/>
</dbReference>
<dbReference type="InterPro" id="IPR020806">
    <property type="entry name" value="PKS_PP-bd"/>
</dbReference>
<keyword evidence="2" id="KW-0596">Phosphopantetheine</keyword>
<dbReference type="InterPro" id="IPR029058">
    <property type="entry name" value="AB_hydrolase_fold"/>
</dbReference>
<dbReference type="CDD" id="cd17643">
    <property type="entry name" value="A_NRPS_Cytc1-like"/>
    <property type="match status" value="1"/>
</dbReference>
<dbReference type="SUPFAM" id="SSF56801">
    <property type="entry name" value="Acetyl-CoA synthetase-like"/>
    <property type="match status" value="6"/>
</dbReference>
<keyword evidence="4" id="KW-0677">Repeat</keyword>
<dbReference type="Gene3D" id="3.40.50.980">
    <property type="match status" value="8"/>
</dbReference>
<dbReference type="PROSITE" id="PS00012">
    <property type="entry name" value="PHOSPHOPANTETHEINE"/>
    <property type="match status" value="5"/>
</dbReference>
<feature type="domain" description="Carrier" evidence="7">
    <location>
        <begin position="535"/>
        <end position="611"/>
    </location>
</feature>
<feature type="domain" description="Carrier" evidence="7">
    <location>
        <begin position="2696"/>
        <end position="2771"/>
    </location>
</feature>
<dbReference type="Pfam" id="PF00501">
    <property type="entry name" value="AMP-binding"/>
    <property type="match status" value="6"/>
</dbReference>
<feature type="domain" description="Carrier" evidence="7">
    <location>
        <begin position="6336"/>
        <end position="6412"/>
    </location>
</feature>
<evidence type="ECO:0000256" key="2">
    <source>
        <dbReference type="ARBA" id="ARBA00022450"/>
    </source>
</evidence>
<protein>
    <submittedName>
        <fullName evidence="8">Non-ribosomal peptide synthase/polyketide synthase</fullName>
    </submittedName>
</protein>
<dbReference type="InterPro" id="IPR010071">
    <property type="entry name" value="AA_adenyl_dom"/>
</dbReference>
<dbReference type="PANTHER" id="PTHR45527:SF1">
    <property type="entry name" value="FATTY ACID SYNTHASE"/>
    <property type="match status" value="1"/>
</dbReference>
<dbReference type="RefSeq" id="WP_378614250.1">
    <property type="nucleotide sequence ID" value="NZ_JBHSAX010000017.1"/>
</dbReference>
<dbReference type="NCBIfam" id="TIGR01720">
    <property type="entry name" value="NRPS-para261"/>
    <property type="match status" value="1"/>
</dbReference>
<evidence type="ECO:0000256" key="3">
    <source>
        <dbReference type="ARBA" id="ARBA00022553"/>
    </source>
</evidence>
<feature type="domain" description="Carrier" evidence="7">
    <location>
        <begin position="4809"/>
        <end position="4883"/>
    </location>
</feature>
<dbReference type="Pfam" id="PF00668">
    <property type="entry name" value="Condensation"/>
    <property type="match status" value="6"/>
</dbReference>
<dbReference type="SUPFAM" id="SSF47336">
    <property type="entry name" value="ACP-like"/>
    <property type="match status" value="6"/>
</dbReference>
<dbReference type="Gene3D" id="2.30.38.10">
    <property type="entry name" value="Luciferase, Domain 3"/>
    <property type="match status" value="4"/>
</dbReference>
<evidence type="ECO:0000256" key="4">
    <source>
        <dbReference type="ARBA" id="ARBA00022737"/>
    </source>
</evidence>
<gene>
    <name evidence="8" type="ORF">ACFO0B_21130</name>
</gene>
<evidence type="ECO:0000259" key="7">
    <source>
        <dbReference type="PROSITE" id="PS50075"/>
    </source>
</evidence>
<dbReference type="Gene3D" id="3.40.50.1820">
    <property type="entry name" value="alpha/beta hydrolase"/>
    <property type="match status" value="2"/>
</dbReference>